<feature type="domain" description="RRM" evidence="5">
    <location>
        <begin position="241"/>
        <end position="318"/>
    </location>
</feature>
<evidence type="ECO:0000256" key="2">
    <source>
        <dbReference type="ARBA" id="ARBA00023242"/>
    </source>
</evidence>
<feature type="domain" description="RRM" evidence="5">
    <location>
        <begin position="365"/>
        <end position="440"/>
    </location>
</feature>
<dbReference type="SUPFAM" id="SSF54928">
    <property type="entry name" value="RNA-binding domain, RBD"/>
    <property type="match status" value="3"/>
</dbReference>
<evidence type="ECO:0000313" key="6">
    <source>
        <dbReference type="EMBL" id="CAA7049987.1"/>
    </source>
</evidence>
<dbReference type="PANTHER" id="PTHR13952">
    <property type="entry name" value="U1 SMALL NUCLEAR RIBONUCLEOPROTEIN 70 KD"/>
    <property type="match status" value="1"/>
</dbReference>
<dbReference type="AlphaFoldDB" id="A0A6D2K0L2"/>
<keyword evidence="3" id="KW-0694">RNA-binding</keyword>
<feature type="domain" description="RRM" evidence="5">
    <location>
        <begin position="49"/>
        <end position="126"/>
    </location>
</feature>
<organism evidence="6 7">
    <name type="scientific">Microthlaspi erraticum</name>
    <dbReference type="NCBI Taxonomy" id="1685480"/>
    <lineage>
        <taxon>Eukaryota</taxon>
        <taxon>Viridiplantae</taxon>
        <taxon>Streptophyta</taxon>
        <taxon>Embryophyta</taxon>
        <taxon>Tracheophyta</taxon>
        <taxon>Spermatophyta</taxon>
        <taxon>Magnoliopsida</taxon>
        <taxon>eudicotyledons</taxon>
        <taxon>Gunneridae</taxon>
        <taxon>Pentapetalae</taxon>
        <taxon>rosids</taxon>
        <taxon>malvids</taxon>
        <taxon>Brassicales</taxon>
        <taxon>Brassicaceae</taxon>
        <taxon>Coluteocarpeae</taxon>
        <taxon>Microthlaspi</taxon>
    </lineage>
</organism>
<dbReference type="InterPro" id="IPR051183">
    <property type="entry name" value="U1_U11-U12_snRNP_70-35kDa"/>
</dbReference>
<feature type="domain" description="RRM" evidence="5">
    <location>
        <begin position="168"/>
        <end position="227"/>
    </location>
</feature>
<dbReference type="GO" id="GO:0000398">
    <property type="term" value="P:mRNA splicing, via spliceosome"/>
    <property type="evidence" value="ECO:0007669"/>
    <property type="project" value="TreeGrafter"/>
</dbReference>
<feature type="region of interest" description="Disordered" evidence="4">
    <location>
        <begin position="1"/>
        <end position="41"/>
    </location>
</feature>
<dbReference type="CDD" id="cd00590">
    <property type="entry name" value="RRM_SF"/>
    <property type="match status" value="3"/>
</dbReference>
<dbReference type="InterPro" id="IPR035979">
    <property type="entry name" value="RBD_domain_sf"/>
</dbReference>
<comment type="caution">
    <text evidence="6">The sequence shown here is derived from an EMBL/GenBank/DDBJ whole genome shotgun (WGS) entry which is preliminary data.</text>
</comment>
<reference evidence="6" key="1">
    <citation type="submission" date="2020-01" db="EMBL/GenBank/DDBJ databases">
        <authorList>
            <person name="Mishra B."/>
        </authorList>
    </citation>
    <scope>NUCLEOTIDE SEQUENCE [LARGE SCALE GENOMIC DNA]</scope>
</reference>
<sequence>MASSAANSLGKRKSEDDLEAKPILKKNKENSEDKETNSDQAKKPLACKKTLFIGILPPKAEISDIIDFFKDVGQVVRVRRLVNNQANYRCSGFVEFATHRESKMALQYKNRQYLLDDKIFLMGAHGLLPPKYEDYPQQESLPIKEQEQEQEDEDEDEDETPPDSVNINFFDDVAYATSVRLIVNHEGKHVGCGFVEFPSVHQAKNALENKNGEFLHDHKIFLMKGPDKAPDSVEATAVIEKTLYVANLSDETGISDIISFFKDVGEVVHVRLMVNKKGMHVGDGFVEFASSDEANKALENKNGECLHDCEIFLDVVKANRYPPYPRRPMYEDYIRRETLLVEEDAAVKGLEETPDNVEEVAAREKTVFVANVSMEKYALDIKHINEIFKGVGKIVRVRLIVDHKSELVGCCFVEFASANEAKKAVQWRDGSMVYVNMAEIAPYPFRRKYNLHKLAEKLWYEDNLRREDLGLINKAKLRVRSFYSPGISRGQKKTFSYDD</sequence>
<evidence type="ECO:0000259" key="5">
    <source>
        <dbReference type="PROSITE" id="PS50102"/>
    </source>
</evidence>
<comment type="subcellular location">
    <subcellularLocation>
        <location evidence="1">Nucleus</location>
    </subcellularLocation>
</comment>
<dbReference type="SMART" id="SM00360">
    <property type="entry name" value="RRM"/>
    <property type="match status" value="4"/>
</dbReference>
<dbReference type="GO" id="GO:0005685">
    <property type="term" value="C:U1 snRNP"/>
    <property type="evidence" value="ECO:0007669"/>
    <property type="project" value="TreeGrafter"/>
</dbReference>
<dbReference type="Proteomes" id="UP000467841">
    <property type="component" value="Unassembled WGS sequence"/>
</dbReference>
<evidence type="ECO:0000313" key="7">
    <source>
        <dbReference type="Proteomes" id="UP000467841"/>
    </source>
</evidence>
<dbReference type="GO" id="GO:0071011">
    <property type="term" value="C:precatalytic spliceosome"/>
    <property type="evidence" value="ECO:0007669"/>
    <property type="project" value="TreeGrafter"/>
</dbReference>
<evidence type="ECO:0000256" key="3">
    <source>
        <dbReference type="PROSITE-ProRule" id="PRU00176"/>
    </source>
</evidence>
<feature type="compositionally biased region" description="Acidic residues" evidence="4">
    <location>
        <begin position="148"/>
        <end position="161"/>
    </location>
</feature>
<dbReference type="OrthoDB" id="1045494at2759"/>
<feature type="compositionally biased region" description="Basic and acidic residues" evidence="4">
    <location>
        <begin position="12"/>
        <end position="41"/>
    </location>
</feature>
<evidence type="ECO:0000256" key="4">
    <source>
        <dbReference type="SAM" id="MobiDB-lite"/>
    </source>
</evidence>
<accession>A0A6D2K0L2</accession>
<dbReference type="Gene3D" id="3.30.70.330">
    <property type="match status" value="4"/>
</dbReference>
<dbReference type="GO" id="GO:0003729">
    <property type="term" value="F:mRNA binding"/>
    <property type="evidence" value="ECO:0007669"/>
    <property type="project" value="TreeGrafter"/>
</dbReference>
<name>A0A6D2K0L2_9BRAS</name>
<dbReference type="InterPro" id="IPR000504">
    <property type="entry name" value="RRM_dom"/>
</dbReference>
<dbReference type="GO" id="GO:0071004">
    <property type="term" value="C:U2-type prespliceosome"/>
    <property type="evidence" value="ECO:0007669"/>
    <property type="project" value="TreeGrafter"/>
</dbReference>
<dbReference type="PANTHER" id="PTHR13952:SF21">
    <property type="entry name" value="POLYNUCLEOTIDE ADENYLYLTRANSFERASE DOMAIN_RNA RECOGNITION MOTIF PROTEIN-RELATED"/>
    <property type="match status" value="1"/>
</dbReference>
<dbReference type="EMBL" id="CACVBM020001434">
    <property type="protein sequence ID" value="CAA7049987.1"/>
    <property type="molecule type" value="Genomic_DNA"/>
</dbReference>
<gene>
    <name evidence="6" type="ORF">MERR_LOCUS37222</name>
</gene>
<keyword evidence="2" id="KW-0539">Nucleus</keyword>
<dbReference type="Pfam" id="PF00076">
    <property type="entry name" value="RRM_1"/>
    <property type="match status" value="4"/>
</dbReference>
<dbReference type="InterPro" id="IPR012677">
    <property type="entry name" value="Nucleotide-bd_a/b_plait_sf"/>
</dbReference>
<evidence type="ECO:0000256" key="1">
    <source>
        <dbReference type="ARBA" id="ARBA00004123"/>
    </source>
</evidence>
<feature type="region of interest" description="Disordered" evidence="4">
    <location>
        <begin position="141"/>
        <end position="164"/>
    </location>
</feature>
<dbReference type="GO" id="GO:0030619">
    <property type="term" value="F:U1 snRNA binding"/>
    <property type="evidence" value="ECO:0007669"/>
    <property type="project" value="TreeGrafter"/>
</dbReference>
<dbReference type="PROSITE" id="PS50102">
    <property type="entry name" value="RRM"/>
    <property type="match status" value="4"/>
</dbReference>
<protein>
    <recommendedName>
        <fullName evidence="5">RRM domain-containing protein</fullName>
    </recommendedName>
</protein>
<keyword evidence="7" id="KW-1185">Reference proteome</keyword>
<proteinExistence type="predicted"/>